<comment type="similarity">
    <text evidence="1">Belongs to the glycosyltransferase 2 family.</text>
</comment>
<feature type="transmembrane region" description="Helical" evidence="4">
    <location>
        <begin position="348"/>
        <end position="373"/>
    </location>
</feature>
<dbReference type="SUPFAM" id="SSF53448">
    <property type="entry name" value="Nucleotide-diphospho-sugar transferases"/>
    <property type="match status" value="1"/>
</dbReference>
<dbReference type="AlphaFoldDB" id="A0A2S7M905"/>
<evidence type="ECO:0000313" key="6">
    <source>
        <dbReference type="EMBL" id="RXU82789.1"/>
    </source>
</evidence>
<reference evidence="6 7" key="1">
    <citation type="submission" date="2017-12" db="EMBL/GenBank/DDBJ databases">
        <title>A pool of 800 enterococci isolated from chicken carcass rinse samples from New Zealand.</title>
        <authorList>
            <person name="Zhang J."/>
            <person name="Rogers L."/>
            <person name="Midwinter A."/>
            <person name="French N."/>
        </authorList>
    </citation>
    <scope>NUCLEOTIDE SEQUENCE [LARGE SCALE GENOMIC DNA]</scope>
    <source>
        <strain evidence="6 7">EN697</strain>
    </source>
</reference>
<dbReference type="Pfam" id="PF00535">
    <property type="entry name" value="Glycos_transf_2"/>
    <property type="match status" value="1"/>
</dbReference>
<dbReference type="PANTHER" id="PTHR43630:SF1">
    <property type="entry name" value="POLY-BETA-1,6-N-ACETYL-D-GLUCOSAMINE SYNTHASE"/>
    <property type="match status" value="1"/>
</dbReference>
<name>A0A2S7M905_ENTFC</name>
<feature type="transmembrane region" description="Helical" evidence="4">
    <location>
        <begin position="12"/>
        <end position="39"/>
    </location>
</feature>
<dbReference type="InterPro" id="IPR017542">
    <property type="entry name" value="XrtG-assoc_glycosyltfrase"/>
</dbReference>
<sequence>MDYVFNLTLAQMGFWITWLLIPLLVEIIPGIYSICYLFFKKFRIKPLELPEKLPFITVIIPVYNSADSLYKCIQSIDASSYPNENIQIILADNGSTDSSFSVFDEAHNQFNHLNMHWIRTEQGKAQALNSAIYNSIGTYIINIDSDGYLEPTALMNMVLNFESNCSISAMTGTILTQKEVIEKTKSSLIRWVQKSEYIEYAQSFLAGRNVEAMNNHLFTMAGAFSGFRKEILINTYLYNTDTVGEDTDMTFQIRHRLKGKVSLCENAIFYVEPIQTLDELYIQRQRWQRGELEVAKDYSEEQVGLSKFFDNFLVRRLIIDHTFIFPKMIWLFASTVLFFFGYTVKILFLSYLLIYLLYFFDSLLKFISISLLLQSFKSEQKFYFKQWIEVLTFPFYNFLISWFRLIGIINEITSTSKWNATPFSKEIGQIKETISNDLMKIRKK</sequence>
<keyword evidence="4" id="KW-1133">Transmembrane helix</keyword>
<proteinExistence type="inferred from homology"/>
<feature type="domain" description="Glycosyltransferase 2-like" evidence="5">
    <location>
        <begin position="57"/>
        <end position="232"/>
    </location>
</feature>
<protein>
    <submittedName>
        <fullName evidence="6">Glycosyltransferase, exosortase G system-associated</fullName>
    </submittedName>
</protein>
<dbReference type="Proteomes" id="UP000289562">
    <property type="component" value="Unassembled WGS sequence"/>
</dbReference>
<dbReference type="RefSeq" id="WP_002326397.1">
    <property type="nucleotide sequence ID" value="NZ_CAMRQH010000001.1"/>
</dbReference>
<dbReference type="PANTHER" id="PTHR43630">
    <property type="entry name" value="POLY-BETA-1,6-N-ACETYL-D-GLUCOSAMINE SYNTHASE"/>
    <property type="match status" value="1"/>
</dbReference>
<accession>A0A2S7M905</accession>
<evidence type="ECO:0000256" key="1">
    <source>
        <dbReference type="ARBA" id="ARBA00006739"/>
    </source>
</evidence>
<keyword evidence="4" id="KW-0472">Membrane</keyword>
<dbReference type="NCBIfam" id="TIGR03111">
    <property type="entry name" value="glyc2_xrt_Gpos1"/>
    <property type="match status" value="1"/>
</dbReference>
<gene>
    <name evidence="6" type="ORF">CYQ77_13595</name>
</gene>
<keyword evidence="4" id="KW-0812">Transmembrane</keyword>
<dbReference type="GO" id="GO:0016757">
    <property type="term" value="F:glycosyltransferase activity"/>
    <property type="evidence" value="ECO:0007669"/>
    <property type="project" value="UniProtKB-KW"/>
</dbReference>
<comment type="caution">
    <text evidence="6">The sequence shown here is derived from an EMBL/GenBank/DDBJ whole genome shotgun (WGS) entry which is preliminary data.</text>
</comment>
<organism evidence="6 7">
    <name type="scientific">Enterococcus faecium</name>
    <name type="common">Streptococcus faecium</name>
    <dbReference type="NCBI Taxonomy" id="1352"/>
    <lineage>
        <taxon>Bacteria</taxon>
        <taxon>Bacillati</taxon>
        <taxon>Bacillota</taxon>
        <taxon>Bacilli</taxon>
        <taxon>Lactobacillales</taxon>
        <taxon>Enterococcaceae</taxon>
        <taxon>Enterococcus</taxon>
    </lineage>
</organism>
<dbReference type="Gene3D" id="3.90.550.10">
    <property type="entry name" value="Spore Coat Polysaccharide Biosynthesis Protein SpsA, Chain A"/>
    <property type="match status" value="1"/>
</dbReference>
<dbReference type="InterPro" id="IPR001173">
    <property type="entry name" value="Glyco_trans_2-like"/>
</dbReference>
<keyword evidence="3" id="KW-0808">Transferase</keyword>
<evidence type="ECO:0000256" key="4">
    <source>
        <dbReference type="SAM" id="Phobius"/>
    </source>
</evidence>
<evidence type="ECO:0000256" key="2">
    <source>
        <dbReference type="ARBA" id="ARBA00022676"/>
    </source>
</evidence>
<dbReference type="InterPro" id="IPR029044">
    <property type="entry name" value="Nucleotide-diphossugar_trans"/>
</dbReference>
<evidence type="ECO:0000259" key="5">
    <source>
        <dbReference type="Pfam" id="PF00535"/>
    </source>
</evidence>
<dbReference type="CDD" id="cd06423">
    <property type="entry name" value="CESA_like"/>
    <property type="match status" value="1"/>
</dbReference>
<keyword evidence="2" id="KW-0328">Glycosyltransferase</keyword>
<dbReference type="EMBL" id="PJVH01000091">
    <property type="protein sequence ID" value="RXU82789.1"/>
    <property type="molecule type" value="Genomic_DNA"/>
</dbReference>
<evidence type="ECO:0000256" key="3">
    <source>
        <dbReference type="ARBA" id="ARBA00022679"/>
    </source>
</evidence>
<evidence type="ECO:0000313" key="7">
    <source>
        <dbReference type="Proteomes" id="UP000289562"/>
    </source>
</evidence>